<comment type="similarity">
    <text evidence="2 8">Belongs to the battenin family.</text>
</comment>
<proteinExistence type="inferred from homology"/>
<dbReference type="EMBL" id="LK052897">
    <property type="protein sequence ID" value="CDR43405.1"/>
    <property type="molecule type" value="Genomic_DNA"/>
</dbReference>
<dbReference type="InterPro" id="IPR036259">
    <property type="entry name" value="MFS_trans_sf"/>
</dbReference>
<dbReference type="Pfam" id="PF02487">
    <property type="entry name" value="CLN3"/>
    <property type="match status" value="2"/>
</dbReference>
<feature type="transmembrane region" description="Helical" evidence="8">
    <location>
        <begin position="71"/>
        <end position="88"/>
    </location>
</feature>
<evidence type="ECO:0000256" key="2">
    <source>
        <dbReference type="ARBA" id="ARBA00007467"/>
    </source>
</evidence>
<feature type="transmembrane region" description="Helical" evidence="8">
    <location>
        <begin position="276"/>
        <end position="296"/>
    </location>
</feature>
<dbReference type="InterPro" id="IPR003492">
    <property type="entry name" value="Battenin_disease_Cln3"/>
</dbReference>
<evidence type="ECO:0000256" key="7">
    <source>
        <dbReference type="ARBA" id="ARBA00023136"/>
    </source>
</evidence>
<keyword evidence="6 8" id="KW-1133">Transmembrane helix</keyword>
<comment type="subcellular location">
    <subcellularLocation>
        <location evidence="1">Endomembrane system</location>
        <topology evidence="1">Multi-pass membrane protein</topology>
    </subcellularLocation>
    <subcellularLocation>
        <location evidence="8">Vacuole membrane</location>
        <topology evidence="8">Multi-pass membrane protein</topology>
    </subcellularLocation>
</comment>
<dbReference type="PANTHER" id="PTHR10981">
    <property type="entry name" value="BATTENIN"/>
    <property type="match status" value="1"/>
</dbReference>
<keyword evidence="8" id="KW-0926">Vacuole</keyword>
<evidence type="ECO:0000256" key="8">
    <source>
        <dbReference type="RuleBase" id="RU361113"/>
    </source>
</evidence>
<evidence type="ECO:0000256" key="4">
    <source>
        <dbReference type="ARBA" id="ARBA00022692"/>
    </source>
</evidence>
<evidence type="ECO:0000256" key="3">
    <source>
        <dbReference type="ARBA" id="ARBA00022448"/>
    </source>
</evidence>
<accession>A0A061B932</accession>
<keyword evidence="4 8" id="KW-0812">Transmembrane</keyword>
<dbReference type="GO" id="GO:0012505">
    <property type="term" value="C:endomembrane system"/>
    <property type="evidence" value="ECO:0007669"/>
    <property type="project" value="UniProtKB-SubCell"/>
</dbReference>
<dbReference type="OrthoDB" id="5965864at2759"/>
<feature type="transmembrane region" description="Helical" evidence="8">
    <location>
        <begin position="12"/>
        <end position="31"/>
    </location>
</feature>
<dbReference type="PRINTS" id="PR01315">
    <property type="entry name" value="BATTENIN"/>
</dbReference>
<dbReference type="GO" id="GO:0051453">
    <property type="term" value="P:regulation of intracellular pH"/>
    <property type="evidence" value="ECO:0007669"/>
    <property type="project" value="TreeGrafter"/>
</dbReference>
<dbReference type="GO" id="GO:0006865">
    <property type="term" value="P:amino acid transport"/>
    <property type="evidence" value="ECO:0007669"/>
    <property type="project" value="UniProtKB-KW"/>
</dbReference>
<evidence type="ECO:0000256" key="6">
    <source>
        <dbReference type="ARBA" id="ARBA00022989"/>
    </source>
</evidence>
<evidence type="ECO:0000256" key="1">
    <source>
        <dbReference type="ARBA" id="ARBA00004127"/>
    </source>
</evidence>
<dbReference type="GO" id="GO:0005774">
    <property type="term" value="C:vacuolar membrane"/>
    <property type="evidence" value="ECO:0007669"/>
    <property type="project" value="UniProtKB-SubCell"/>
</dbReference>
<feature type="transmembrane region" description="Helical" evidence="8">
    <location>
        <begin position="126"/>
        <end position="148"/>
    </location>
</feature>
<dbReference type="PANTHER" id="PTHR10981:SF0">
    <property type="entry name" value="BATTENIN"/>
    <property type="match status" value="1"/>
</dbReference>
<evidence type="ECO:0000313" key="9">
    <source>
        <dbReference type="EMBL" id="CDR43405.1"/>
    </source>
</evidence>
<protein>
    <recommendedName>
        <fullName evidence="8">Protein BTN</fullName>
    </recommendedName>
</protein>
<dbReference type="SUPFAM" id="SSF103473">
    <property type="entry name" value="MFS general substrate transporter"/>
    <property type="match status" value="1"/>
</dbReference>
<feature type="transmembrane region" description="Helical" evidence="8">
    <location>
        <begin position="94"/>
        <end position="114"/>
    </location>
</feature>
<feature type="transmembrane region" description="Helical" evidence="8">
    <location>
        <begin position="208"/>
        <end position="226"/>
    </location>
</feature>
<keyword evidence="5" id="KW-0029">Amino-acid transport</keyword>
<dbReference type="PIRSF" id="PIRSF015974">
    <property type="entry name" value="CLN3_BTN1"/>
    <property type="match status" value="1"/>
</dbReference>
<dbReference type="PhylomeDB" id="A0A061B932"/>
<dbReference type="AlphaFoldDB" id="A0A061B932"/>
<feature type="transmembrane region" description="Helical" evidence="8">
    <location>
        <begin position="302"/>
        <end position="328"/>
    </location>
</feature>
<sequence>MSLRISSVFASFWLFGLLNNVLYVVILSAAVDLVGPLVPKATVLLADILPSFTIKVTAPFFIHRIAYPHRICGLIALSLTGMGFIVFGSLRLKLFGIILASLSSGLGEITFLQLTHFYKEVSLNGWSSGTGGAGLVGSGLFLLMTTILKVNVKTTLLMFAIFPLGFLHYFRLPPPETEVYQELPVEESQQTFTAKDSFKTTVKRLKGLVVPFMIPLSTVYFAEYLINQSVSPTLLFPIEDTPFAKYRDIYVTYGTLYQLGVFISRSSASVVRVKNLYIPSVLQFVNLFLLILQSLYYFIPSVYIIMIIVFYEGLLGGAAYVNTFMLIIETIAESEREFSLGATSMSDSGGIVFSALVGLWLEPNLCKYQVGHGRDWCQKS</sequence>
<feature type="transmembrane region" description="Helical" evidence="8">
    <location>
        <begin position="246"/>
        <end position="264"/>
    </location>
</feature>
<reference evidence="9" key="1">
    <citation type="journal article" date="2014" name="Genome Announc.">
        <title>Genome sequence of the yeast Cyberlindnera fabianii (Hansenula fabianii).</title>
        <authorList>
            <person name="Freel K.C."/>
            <person name="Sarilar V."/>
            <person name="Neuveglise C."/>
            <person name="Devillers H."/>
            <person name="Friedrich A."/>
            <person name="Schacherer J."/>
        </authorList>
    </citation>
    <scope>NUCLEOTIDE SEQUENCE</scope>
    <source>
        <strain evidence="9">YJS4271</strain>
    </source>
</reference>
<name>A0A061B932_CYBFA</name>
<keyword evidence="3" id="KW-0813">Transport</keyword>
<evidence type="ECO:0000256" key="5">
    <source>
        <dbReference type="ARBA" id="ARBA00022970"/>
    </source>
</evidence>
<dbReference type="InterPro" id="IPR018460">
    <property type="entry name" value="Battenin_disease_Cln3_subgr"/>
</dbReference>
<organism evidence="9">
    <name type="scientific">Cyberlindnera fabianii</name>
    <name type="common">Yeast</name>
    <name type="synonym">Hansenula fabianii</name>
    <dbReference type="NCBI Taxonomy" id="36022"/>
    <lineage>
        <taxon>Eukaryota</taxon>
        <taxon>Fungi</taxon>
        <taxon>Dikarya</taxon>
        <taxon>Ascomycota</taxon>
        <taxon>Saccharomycotina</taxon>
        <taxon>Saccharomycetes</taxon>
        <taxon>Phaffomycetales</taxon>
        <taxon>Phaffomycetaceae</taxon>
        <taxon>Cyberlindnera</taxon>
    </lineage>
</organism>
<keyword evidence="7 8" id="KW-0472">Membrane</keyword>
<gene>
    <name evidence="9" type="ORF">CYFA0S_12e00166g</name>
</gene>